<keyword evidence="5 7" id="KW-0560">Oxidoreductase</keyword>
<accession>A0ABN1HZ43</accession>
<evidence type="ECO:0000256" key="7">
    <source>
        <dbReference type="PIRNR" id="PIRNR000296"/>
    </source>
</evidence>
<dbReference type="SUPFAM" id="SSF56634">
    <property type="entry name" value="Heme-dependent catalase-like"/>
    <property type="match status" value="1"/>
</dbReference>
<evidence type="ECO:0000256" key="3">
    <source>
        <dbReference type="ARBA" id="ARBA00022617"/>
    </source>
</evidence>
<dbReference type="Proteomes" id="UP001500238">
    <property type="component" value="Unassembled WGS sequence"/>
</dbReference>
<evidence type="ECO:0000256" key="8">
    <source>
        <dbReference type="SAM" id="MobiDB-lite"/>
    </source>
</evidence>
<dbReference type="PROSITE" id="PS51402">
    <property type="entry name" value="CATALASE_3"/>
    <property type="match status" value="1"/>
</dbReference>
<dbReference type="InterPro" id="IPR020835">
    <property type="entry name" value="Catalase_sf"/>
</dbReference>
<dbReference type="EC" id="1.11.1.-" evidence="7"/>
<dbReference type="Gene3D" id="2.40.180.10">
    <property type="entry name" value="Catalase core domain"/>
    <property type="match status" value="1"/>
</dbReference>
<comment type="caution">
    <text evidence="11">The sequence shown here is derived from an EMBL/GenBank/DDBJ whole genome shotgun (WGS) entry which is preliminary data.</text>
</comment>
<gene>
    <name evidence="11" type="ORF">GCM10009102_28850</name>
</gene>
<evidence type="ECO:0000256" key="6">
    <source>
        <dbReference type="ARBA" id="ARBA00023004"/>
    </source>
</evidence>
<feature type="chain" id="PRO_5046569598" description="Catalase-related peroxidase" evidence="9">
    <location>
        <begin position="34"/>
        <end position="363"/>
    </location>
</feature>
<reference evidence="11 12" key="1">
    <citation type="journal article" date="2019" name="Int. J. Syst. Evol. Microbiol.">
        <title>The Global Catalogue of Microorganisms (GCM) 10K type strain sequencing project: providing services to taxonomists for standard genome sequencing and annotation.</title>
        <authorList>
            <consortium name="The Broad Institute Genomics Platform"/>
            <consortium name="The Broad Institute Genome Sequencing Center for Infectious Disease"/>
            <person name="Wu L."/>
            <person name="Ma J."/>
        </authorList>
    </citation>
    <scope>NUCLEOTIDE SEQUENCE [LARGE SCALE GENOMIC DNA]</scope>
    <source>
        <strain evidence="11 12">JCM 14603</strain>
    </source>
</reference>
<organism evidence="11 12">
    <name type="scientific">Sphingomonas insulae</name>
    <dbReference type="NCBI Taxonomy" id="424800"/>
    <lineage>
        <taxon>Bacteria</taxon>
        <taxon>Pseudomonadati</taxon>
        <taxon>Pseudomonadota</taxon>
        <taxon>Alphaproteobacteria</taxon>
        <taxon>Sphingomonadales</taxon>
        <taxon>Sphingomonadaceae</taxon>
        <taxon>Sphingomonas</taxon>
    </lineage>
</organism>
<keyword evidence="12" id="KW-1185">Reference proteome</keyword>
<evidence type="ECO:0000256" key="1">
    <source>
        <dbReference type="ARBA" id="ARBA00005329"/>
    </source>
</evidence>
<evidence type="ECO:0000256" key="5">
    <source>
        <dbReference type="ARBA" id="ARBA00023002"/>
    </source>
</evidence>
<feature type="region of interest" description="Disordered" evidence="8">
    <location>
        <begin position="339"/>
        <end position="363"/>
    </location>
</feature>
<dbReference type="Gene3D" id="1.20.1280.120">
    <property type="match status" value="1"/>
</dbReference>
<keyword evidence="4 7" id="KW-0479">Metal-binding</keyword>
<comment type="cofactor">
    <cofactor evidence="7">
        <name>heme</name>
        <dbReference type="ChEBI" id="CHEBI:30413"/>
    </cofactor>
</comment>
<name>A0ABN1HZ43_9SPHN</name>
<dbReference type="RefSeq" id="WP_208404213.1">
    <property type="nucleotide sequence ID" value="NZ_BAAAES010000011.1"/>
</dbReference>
<dbReference type="GO" id="GO:0004601">
    <property type="term" value="F:peroxidase activity"/>
    <property type="evidence" value="ECO:0007669"/>
    <property type="project" value="UniProtKB-KW"/>
</dbReference>
<keyword evidence="3 7" id="KW-0349">Heme</keyword>
<keyword evidence="9" id="KW-0732">Signal</keyword>
<dbReference type="PIRSF" id="PIRSF000296">
    <property type="entry name" value="SrpA"/>
    <property type="match status" value="1"/>
</dbReference>
<evidence type="ECO:0000313" key="12">
    <source>
        <dbReference type="Proteomes" id="UP001500238"/>
    </source>
</evidence>
<keyword evidence="2 7" id="KW-0575">Peroxidase</keyword>
<dbReference type="InterPro" id="IPR011614">
    <property type="entry name" value="Catalase_core"/>
</dbReference>
<evidence type="ECO:0000259" key="10">
    <source>
        <dbReference type="SMART" id="SM01060"/>
    </source>
</evidence>
<proteinExistence type="inferred from homology"/>
<evidence type="ECO:0000313" key="11">
    <source>
        <dbReference type="EMBL" id="GAA0674936.1"/>
    </source>
</evidence>
<evidence type="ECO:0000256" key="4">
    <source>
        <dbReference type="ARBA" id="ARBA00022723"/>
    </source>
</evidence>
<protein>
    <recommendedName>
        <fullName evidence="7">Catalase-related peroxidase</fullName>
        <ecNumber evidence="7">1.11.1.-</ecNumber>
    </recommendedName>
</protein>
<dbReference type="EMBL" id="BAAAES010000011">
    <property type="protein sequence ID" value="GAA0674936.1"/>
    <property type="molecule type" value="Genomic_DNA"/>
</dbReference>
<comment type="function">
    <text evidence="7">Has an organic peroxide-dependent peroxidase activity.</text>
</comment>
<dbReference type="InterPro" id="IPR018028">
    <property type="entry name" value="Catalase"/>
</dbReference>
<sequence>MTAMSPNPQSPRSTFASLALIAAVAGSTAGAFAYTAGWLSPNRLSPNQVADAFGPKVVAGHRLNHAKGTCFTGIFRSSGAGTSLSTAPMLAKGDFPVVGRFNLGTPDPYAKDSAPRVRGIGLLISAPGGSQWRTAMINAPVFAVSTPAEFYAMLQAGGSKDPDAAAKFAAAHPGMKPFTTWAKTGPWTGSYAEERFNSLNSFIFSDASDVKRTVRWSIVPEQSVGRITAAEFAKTGPDVLEREITDRVGTAPVRWLMTVQIAKEGDPTSDPSKAWPADRQTVTLGEIIATRVIPEPDGPCRDLNFDPTVLPAGIATSDDPFPAARSAVYAKSYDRRTAGAANYPRTADPYPPAQNEPKKGGTS</sequence>
<keyword evidence="6 7" id="KW-0408">Iron</keyword>
<dbReference type="PANTHER" id="PTHR11465:SF9">
    <property type="entry name" value="CATALASE"/>
    <property type="match status" value="1"/>
</dbReference>
<feature type="domain" description="Catalase core" evidence="10">
    <location>
        <begin position="22"/>
        <end position="359"/>
    </location>
</feature>
<evidence type="ECO:0000256" key="9">
    <source>
        <dbReference type="SAM" id="SignalP"/>
    </source>
</evidence>
<dbReference type="Pfam" id="PF00199">
    <property type="entry name" value="Catalase"/>
    <property type="match status" value="1"/>
</dbReference>
<dbReference type="CDD" id="cd08153">
    <property type="entry name" value="srpA_like"/>
    <property type="match status" value="1"/>
</dbReference>
<comment type="similarity">
    <text evidence="1 7">Belongs to the catalase family.</text>
</comment>
<evidence type="ECO:0000256" key="2">
    <source>
        <dbReference type="ARBA" id="ARBA00022559"/>
    </source>
</evidence>
<feature type="signal peptide" evidence="9">
    <location>
        <begin position="1"/>
        <end position="33"/>
    </location>
</feature>
<dbReference type="SMART" id="SM01060">
    <property type="entry name" value="Catalase"/>
    <property type="match status" value="1"/>
</dbReference>
<dbReference type="PANTHER" id="PTHR11465">
    <property type="entry name" value="CATALASE"/>
    <property type="match status" value="1"/>
</dbReference>
<dbReference type="InterPro" id="IPR024168">
    <property type="entry name" value="Catalase_SrpA-type_pred"/>
</dbReference>